<feature type="region of interest" description="Disordered" evidence="9">
    <location>
        <begin position="429"/>
        <end position="555"/>
    </location>
</feature>
<evidence type="ECO:0000256" key="4">
    <source>
        <dbReference type="ARBA" id="ARBA00022741"/>
    </source>
</evidence>
<dbReference type="GO" id="GO:0007052">
    <property type="term" value="P:mitotic spindle organization"/>
    <property type="evidence" value="ECO:0007669"/>
    <property type="project" value="TreeGrafter"/>
</dbReference>
<dbReference type="InterPro" id="IPR011009">
    <property type="entry name" value="Kinase-like_dom_sf"/>
</dbReference>
<accession>A0AAD5KT45</accession>
<dbReference type="Gene3D" id="1.10.510.10">
    <property type="entry name" value="Transferase(Phosphotransferase) domain 1"/>
    <property type="match status" value="1"/>
</dbReference>
<keyword evidence="1 8" id="KW-0723">Serine/threonine-protein kinase</keyword>
<feature type="domain" description="POLO box" evidence="11">
    <location>
        <begin position="591"/>
        <end position="642"/>
    </location>
</feature>
<dbReference type="PROSITE" id="PS00107">
    <property type="entry name" value="PROTEIN_KINASE_ATP"/>
    <property type="match status" value="1"/>
</dbReference>
<dbReference type="EC" id="2.7.11.21" evidence="8"/>
<keyword evidence="5 8" id="KW-0418">Kinase</keyword>
<comment type="caution">
    <text evidence="12">The sequence shown here is derived from an EMBL/GenBank/DDBJ whole genome shotgun (WGS) entry which is preliminary data.</text>
</comment>
<feature type="region of interest" description="Disordered" evidence="9">
    <location>
        <begin position="1"/>
        <end position="104"/>
    </location>
</feature>
<dbReference type="GO" id="GO:0005524">
    <property type="term" value="F:ATP binding"/>
    <property type="evidence" value="ECO:0007669"/>
    <property type="project" value="UniProtKB-UniRule"/>
</dbReference>
<feature type="compositionally biased region" description="Basic and acidic residues" evidence="9">
    <location>
        <begin position="481"/>
        <end position="504"/>
    </location>
</feature>
<feature type="domain" description="Protein kinase" evidence="10">
    <location>
        <begin position="157"/>
        <end position="407"/>
    </location>
</feature>
<feature type="compositionally biased region" description="Polar residues" evidence="9">
    <location>
        <begin position="471"/>
        <end position="480"/>
    </location>
</feature>
<dbReference type="EMBL" id="WJBH02000005">
    <property type="protein sequence ID" value="KAI9559044.1"/>
    <property type="molecule type" value="Genomic_DNA"/>
</dbReference>
<evidence type="ECO:0000256" key="8">
    <source>
        <dbReference type="RuleBase" id="RU361162"/>
    </source>
</evidence>
<evidence type="ECO:0000256" key="9">
    <source>
        <dbReference type="SAM" id="MobiDB-lite"/>
    </source>
</evidence>
<dbReference type="PROSITE" id="PS00108">
    <property type="entry name" value="PROTEIN_KINASE_ST"/>
    <property type="match status" value="1"/>
</dbReference>
<evidence type="ECO:0000259" key="11">
    <source>
        <dbReference type="PROSITE" id="PS50078"/>
    </source>
</evidence>
<keyword evidence="13" id="KW-1185">Reference proteome</keyword>
<dbReference type="GO" id="GO:0000776">
    <property type="term" value="C:kinetochore"/>
    <property type="evidence" value="ECO:0007669"/>
    <property type="project" value="TreeGrafter"/>
</dbReference>
<dbReference type="Gene3D" id="3.30.200.20">
    <property type="entry name" value="Phosphorylase Kinase, domain 1"/>
    <property type="match status" value="1"/>
</dbReference>
<sequence length="642" mass="70681">MQHCSNESQIAQHQQRNSPVPSTNSSSATMTSPISVLATQLKNSTSSSPSVLTGCTGGGGKEPMNNNESMDSGVAGLRDGLTTPHGGSPTSAASSSSTSSSSHVLLNHHHILSPHHQIVQQPSSSALATTPSSTLLLPPVHDDGLQYIVDRSKNTTYLKGRFLGKGGFARVHELTDLTTGHVYAGKIIPKSRITKPHHKEKIAREIELHRNLVHLNVVRFYHCFEDSENVYIILENCSKKSLVHVMKHRKTLTEPEVRFYLRQLADGLRYVHGARIVHRDLKLGNMFLSENMTVKIGDFGLAARLHAESKVTICGTPNYIAPEVLSRQGHGYEADLWAMGCIMYAMLVGQPPFETSTLAETYSRIAHNMYVIPQWVSRPARSLIRQLLAPDPAHRPTLDQVLKHDFFTSGFMPVSLPPSCCSKAPTFASNDSGIKSDGDSTNENTSPLTPHHLRVPSSFQGNRSRPESVKVPSNGNNQSQKDQRVARSHSLKETPACRKEKKEAQQQQQQQQQQRGLPGSLKQKITNVLCPDRDDHNKEQGGRVGPPPVPTSSAPAVQQQQPSLYSALDSCLYHAAQVPSNPCPVPCNPLFISKWIDYSNKYGFGFQLSDRAVGVLFNDSTRISYSGDRNRKSCSSWKLTFD</sequence>
<feature type="compositionally biased region" description="Low complexity" evidence="9">
    <location>
        <begin position="84"/>
        <end position="103"/>
    </location>
</feature>
<keyword evidence="2 8" id="KW-0808">Transferase</keyword>
<name>A0AAD5KT45_9CRUS</name>
<keyword evidence="3" id="KW-0677">Repeat</keyword>
<dbReference type="GO" id="GO:0005737">
    <property type="term" value="C:cytoplasm"/>
    <property type="evidence" value="ECO:0007669"/>
    <property type="project" value="TreeGrafter"/>
</dbReference>
<organism evidence="12 13">
    <name type="scientific">Daphnia sinensis</name>
    <dbReference type="NCBI Taxonomy" id="1820382"/>
    <lineage>
        <taxon>Eukaryota</taxon>
        <taxon>Metazoa</taxon>
        <taxon>Ecdysozoa</taxon>
        <taxon>Arthropoda</taxon>
        <taxon>Crustacea</taxon>
        <taxon>Branchiopoda</taxon>
        <taxon>Diplostraca</taxon>
        <taxon>Cladocera</taxon>
        <taxon>Anomopoda</taxon>
        <taxon>Daphniidae</taxon>
        <taxon>Daphnia</taxon>
        <taxon>Daphnia similis group</taxon>
    </lineage>
</organism>
<protein>
    <recommendedName>
        <fullName evidence="8">Serine/threonine-protein kinase PLK</fullName>
        <ecNumber evidence="8">2.7.11.21</ecNumber>
    </recommendedName>
    <alternativeName>
        <fullName evidence="8">Polo-like kinase</fullName>
    </alternativeName>
</protein>
<evidence type="ECO:0000256" key="1">
    <source>
        <dbReference type="ARBA" id="ARBA00022527"/>
    </source>
</evidence>
<dbReference type="Proteomes" id="UP000820818">
    <property type="component" value="Linkage Group LG5"/>
</dbReference>
<gene>
    <name evidence="12" type="ORF">GHT06_015833</name>
</gene>
<dbReference type="Pfam" id="PF00069">
    <property type="entry name" value="Pkinase"/>
    <property type="match status" value="1"/>
</dbReference>
<dbReference type="InterPro" id="IPR008271">
    <property type="entry name" value="Ser/Thr_kinase_AS"/>
</dbReference>
<dbReference type="Gene3D" id="3.30.1120.30">
    <property type="entry name" value="POLO box domain"/>
    <property type="match status" value="1"/>
</dbReference>
<dbReference type="GO" id="GO:0000922">
    <property type="term" value="C:spindle pole"/>
    <property type="evidence" value="ECO:0007669"/>
    <property type="project" value="TreeGrafter"/>
</dbReference>
<dbReference type="FunFam" id="1.10.510.10:FF:001669">
    <property type="entry name" value="Serine/threonine-protein kinase"/>
    <property type="match status" value="1"/>
</dbReference>
<keyword evidence="4 7" id="KW-0547">Nucleotide-binding</keyword>
<keyword evidence="6 7" id="KW-0067">ATP-binding</keyword>
<dbReference type="InterPro" id="IPR033701">
    <property type="entry name" value="POLO_box_1"/>
</dbReference>
<feature type="binding site" evidence="7">
    <location>
        <position position="186"/>
    </location>
    <ligand>
        <name>ATP</name>
        <dbReference type="ChEBI" id="CHEBI:30616"/>
    </ligand>
</feature>
<dbReference type="FunFam" id="3.30.200.20:FF:000091">
    <property type="entry name" value="Serine/threonine-protein kinase PLK"/>
    <property type="match status" value="1"/>
</dbReference>
<feature type="compositionally biased region" description="Polar residues" evidence="9">
    <location>
        <begin position="1"/>
        <end position="53"/>
    </location>
</feature>
<dbReference type="PROSITE" id="PS50078">
    <property type="entry name" value="POLO_BOX"/>
    <property type="match status" value="1"/>
</dbReference>
<reference evidence="12 13" key="1">
    <citation type="submission" date="2022-05" db="EMBL/GenBank/DDBJ databases">
        <title>A multi-omics perspective on studying reproductive biology in Daphnia sinensis.</title>
        <authorList>
            <person name="Jia J."/>
        </authorList>
    </citation>
    <scope>NUCLEOTIDE SEQUENCE [LARGE SCALE GENOMIC DNA]</scope>
    <source>
        <strain evidence="12 13">WSL</strain>
    </source>
</reference>
<dbReference type="PANTHER" id="PTHR24345:SF0">
    <property type="entry name" value="CELL CYCLE SERINE_THREONINE-PROTEIN KINASE CDC5_MSD2"/>
    <property type="match status" value="1"/>
</dbReference>
<dbReference type="PANTHER" id="PTHR24345">
    <property type="entry name" value="SERINE/THREONINE-PROTEIN KINASE PLK"/>
    <property type="match status" value="1"/>
</dbReference>
<evidence type="ECO:0000259" key="10">
    <source>
        <dbReference type="PROSITE" id="PS50011"/>
    </source>
</evidence>
<feature type="compositionally biased region" description="Polar residues" evidence="9">
    <location>
        <begin position="429"/>
        <end position="448"/>
    </location>
</feature>
<dbReference type="GO" id="GO:0005813">
    <property type="term" value="C:centrosome"/>
    <property type="evidence" value="ECO:0007669"/>
    <property type="project" value="TreeGrafter"/>
</dbReference>
<dbReference type="CDD" id="cd14099">
    <property type="entry name" value="STKc_PLK"/>
    <property type="match status" value="1"/>
</dbReference>
<dbReference type="SUPFAM" id="SSF82615">
    <property type="entry name" value="Polo-box domain"/>
    <property type="match status" value="1"/>
</dbReference>
<dbReference type="InterPro" id="IPR000959">
    <property type="entry name" value="POLO_box_dom"/>
</dbReference>
<feature type="compositionally biased region" description="Low complexity" evidence="9">
    <location>
        <begin position="505"/>
        <end position="514"/>
    </location>
</feature>
<evidence type="ECO:0000256" key="5">
    <source>
        <dbReference type="ARBA" id="ARBA00022777"/>
    </source>
</evidence>
<dbReference type="SMART" id="SM00220">
    <property type="entry name" value="S_TKc"/>
    <property type="match status" value="1"/>
</dbReference>
<evidence type="ECO:0000256" key="2">
    <source>
        <dbReference type="ARBA" id="ARBA00022679"/>
    </source>
</evidence>
<evidence type="ECO:0000256" key="3">
    <source>
        <dbReference type="ARBA" id="ARBA00022737"/>
    </source>
</evidence>
<evidence type="ECO:0000313" key="12">
    <source>
        <dbReference type="EMBL" id="KAI9559044.1"/>
    </source>
</evidence>
<dbReference type="PROSITE" id="PS50011">
    <property type="entry name" value="PROTEIN_KINASE_DOM"/>
    <property type="match status" value="1"/>
</dbReference>
<dbReference type="GO" id="GO:0005634">
    <property type="term" value="C:nucleus"/>
    <property type="evidence" value="ECO:0007669"/>
    <property type="project" value="TreeGrafter"/>
</dbReference>
<proteinExistence type="inferred from homology"/>
<dbReference type="AlphaFoldDB" id="A0AAD5KT45"/>
<dbReference type="GO" id="GO:0004674">
    <property type="term" value="F:protein serine/threonine kinase activity"/>
    <property type="evidence" value="ECO:0007669"/>
    <property type="project" value="UniProtKB-KW"/>
</dbReference>
<evidence type="ECO:0000256" key="6">
    <source>
        <dbReference type="ARBA" id="ARBA00022840"/>
    </source>
</evidence>
<dbReference type="Pfam" id="PF00659">
    <property type="entry name" value="POLO_box"/>
    <property type="match status" value="1"/>
</dbReference>
<dbReference type="InterPro" id="IPR000719">
    <property type="entry name" value="Prot_kinase_dom"/>
</dbReference>
<feature type="compositionally biased region" description="Basic and acidic residues" evidence="9">
    <location>
        <begin position="531"/>
        <end position="541"/>
    </location>
</feature>
<evidence type="ECO:0000313" key="13">
    <source>
        <dbReference type="Proteomes" id="UP000820818"/>
    </source>
</evidence>
<comment type="catalytic activity">
    <reaction evidence="8">
        <text>L-threonyl-[protein] + ATP = O-phospho-L-threonyl-[protein] + ADP + H(+)</text>
        <dbReference type="Rhea" id="RHEA:46608"/>
        <dbReference type="Rhea" id="RHEA-COMP:11060"/>
        <dbReference type="Rhea" id="RHEA-COMP:11605"/>
        <dbReference type="ChEBI" id="CHEBI:15378"/>
        <dbReference type="ChEBI" id="CHEBI:30013"/>
        <dbReference type="ChEBI" id="CHEBI:30616"/>
        <dbReference type="ChEBI" id="CHEBI:61977"/>
        <dbReference type="ChEBI" id="CHEBI:456216"/>
        <dbReference type="EC" id="2.7.11.21"/>
    </reaction>
</comment>
<dbReference type="SUPFAM" id="SSF56112">
    <property type="entry name" value="Protein kinase-like (PK-like)"/>
    <property type="match status" value="1"/>
</dbReference>
<comment type="similarity">
    <text evidence="8">Belongs to the protein kinase superfamily. Ser/Thr protein kinase family. CDC5/Polo subfamily.</text>
</comment>
<dbReference type="InterPro" id="IPR017441">
    <property type="entry name" value="Protein_kinase_ATP_BS"/>
</dbReference>
<dbReference type="InterPro" id="IPR036947">
    <property type="entry name" value="POLO_box_dom_sf"/>
</dbReference>
<dbReference type="CDD" id="cd13118">
    <property type="entry name" value="POLO_box_1"/>
    <property type="match status" value="1"/>
</dbReference>
<evidence type="ECO:0000256" key="7">
    <source>
        <dbReference type="PROSITE-ProRule" id="PRU10141"/>
    </source>
</evidence>